<sequence>MFEEADIKGSISILDDETYLVELSVTKGNSDSSINCVYPSSQELGGISFIDDKAGYFSPGSVGTSFQCEEVLKEQGYDLGSDIIGFSLPDSNGEYTMQFTLQKLEPN</sequence>
<evidence type="ECO:0000313" key="1">
    <source>
        <dbReference type="EMBL" id="NMO95327.1"/>
    </source>
</evidence>
<comment type="caution">
    <text evidence="1">The sequence shown here is derived from an EMBL/GenBank/DDBJ whole genome shotgun (WGS) entry which is preliminary data.</text>
</comment>
<proteinExistence type="predicted"/>
<organism evidence="1 2">
    <name type="scientific">Paenibacillus lemnae</name>
    <dbReference type="NCBI Taxonomy" id="1330551"/>
    <lineage>
        <taxon>Bacteria</taxon>
        <taxon>Bacillati</taxon>
        <taxon>Bacillota</taxon>
        <taxon>Bacilli</taxon>
        <taxon>Bacillales</taxon>
        <taxon>Paenibacillaceae</taxon>
        <taxon>Paenibacillus</taxon>
    </lineage>
</organism>
<accession>A0A848M338</accession>
<protein>
    <submittedName>
        <fullName evidence="1">Uncharacterized protein</fullName>
    </submittedName>
</protein>
<dbReference type="EMBL" id="JABBPN010000004">
    <property type="protein sequence ID" value="NMO95327.1"/>
    <property type="molecule type" value="Genomic_DNA"/>
</dbReference>
<dbReference type="RefSeq" id="WP_169504120.1">
    <property type="nucleotide sequence ID" value="NZ_JABBPN010000004.1"/>
</dbReference>
<dbReference type="Proteomes" id="UP000565468">
    <property type="component" value="Unassembled WGS sequence"/>
</dbReference>
<keyword evidence="2" id="KW-1185">Reference proteome</keyword>
<evidence type="ECO:0000313" key="2">
    <source>
        <dbReference type="Proteomes" id="UP000565468"/>
    </source>
</evidence>
<reference evidence="1 2" key="1">
    <citation type="submission" date="2020-04" db="EMBL/GenBank/DDBJ databases">
        <title>Paenibacillus algicola sp. nov., a novel marine bacterium producing alginate lyase.</title>
        <authorList>
            <person name="Huang H."/>
        </authorList>
    </citation>
    <scope>NUCLEOTIDE SEQUENCE [LARGE SCALE GENOMIC DNA]</scope>
    <source>
        <strain evidence="1 2">L7-75</strain>
    </source>
</reference>
<name>A0A848M338_PAELE</name>
<gene>
    <name evidence="1" type="ORF">HII30_05940</name>
</gene>
<dbReference type="AlphaFoldDB" id="A0A848M338"/>